<feature type="domain" description="HTH hxlR-type" evidence="4">
    <location>
        <begin position="11"/>
        <end position="107"/>
    </location>
</feature>
<dbReference type="Pfam" id="PF01638">
    <property type="entry name" value="HxlR"/>
    <property type="match status" value="1"/>
</dbReference>
<dbReference type="AlphaFoldDB" id="A0A367PQL7"/>
<dbReference type="PANTHER" id="PTHR33204">
    <property type="entry name" value="TRANSCRIPTIONAL REGULATOR, MARR FAMILY"/>
    <property type="match status" value="1"/>
</dbReference>
<proteinExistence type="predicted"/>
<dbReference type="Proteomes" id="UP000253501">
    <property type="component" value="Unassembled WGS sequence"/>
</dbReference>
<evidence type="ECO:0000256" key="2">
    <source>
        <dbReference type="ARBA" id="ARBA00023125"/>
    </source>
</evidence>
<keyword evidence="1" id="KW-0805">Transcription regulation</keyword>
<evidence type="ECO:0000313" key="5">
    <source>
        <dbReference type="EMBL" id="RCJ10128.1"/>
    </source>
</evidence>
<dbReference type="InterPro" id="IPR036390">
    <property type="entry name" value="WH_DNA-bd_sf"/>
</dbReference>
<evidence type="ECO:0000313" key="6">
    <source>
        <dbReference type="Proteomes" id="UP000253501"/>
    </source>
</evidence>
<dbReference type="Gene3D" id="1.10.10.10">
    <property type="entry name" value="Winged helix-like DNA-binding domain superfamily/Winged helix DNA-binding domain"/>
    <property type="match status" value="1"/>
</dbReference>
<dbReference type="RefSeq" id="WP_114130576.1">
    <property type="nucleotide sequence ID" value="NZ_CP068435.1"/>
</dbReference>
<keyword evidence="3" id="KW-0804">Transcription</keyword>
<evidence type="ECO:0000256" key="1">
    <source>
        <dbReference type="ARBA" id="ARBA00023015"/>
    </source>
</evidence>
<reference evidence="5 6" key="1">
    <citation type="submission" date="2018-04" db="EMBL/GenBank/DDBJ databases">
        <title>Cupriavidus necator CR12 genome sequencing and assembly.</title>
        <authorList>
            <person name="Ben Fekih I."/>
            <person name="Mazhar H.S."/>
            <person name="Bello S.K."/>
            <person name="Rensing C."/>
        </authorList>
    </citation>
    <scope>NUCLEOTIDE SEQUENCE [LARGE SCALE GENOMIC DNA]</scope>
    <source>
        <strain evidence="5 6">CR12</strain>
    </source>
</reference>
<dbReference type="SUPFAM" id="SSF46785">
    <property type="entry name" value="Winged helix' DNA-binding domain"/>
    <property type="match status" value="1"/>
</dbReference>
<dbReference type="EMBL" id="QDHA01000006">
    <property type="protein sequence ID" value="RCJ10128.1"/>
    <property type="molecule type" value="Genomic_DNA"/>
</dbReference>
<sequence>MSQSRFLKMPCPVAHASAVLGERWVILILREAYYGATRFEEFERRLGIASNILSARLQAMTDHGLLIRRPIEGSTRCAYFLSDSARDFLPTYLSLKAWAERWVAEPKRRAKLFVDKHTGNEIVAPPLTRADGSPIPFEDVQVIDAQVR</sequence>
<gene>
    <name evidence="5" type="ORF">DDK22_02695</name>
</gene>
<dbReference type="PROSITE" id="PS51118">
    <property type="entry name" value="HTH_HXLR"/>
    <property type="match status" value="1"/>
</dbReference>
<dbReference type="PANTHER" id="PTHR33204:SF18">
    <property type="entry name" value="TRANSCRIPTIONAL REGULATORY PROTEIN"/>
    <property type="match status" value="1"/>
</dbReference>
<dbReference type="GO" id="GO:0003677">
    <property type="term" value="F:DNA binding"/>
    <property type="evidence" value="ECO:0007669"/>
    <property type="project" value="UniProtKB-KW"/>
</dbReference>
<evidence type="ECO:0000256" key="3">
    <source>
        <dbReference type="ARBA" id="ARBA00023163"/>
    </source>
</evidence>
<evidence type="ECO:0000259" key="4">
    <source>
        <dbReference type="PROSITE" id="PS51118"/>
    </source>
</evidence>
<dbReference type="InterPro" id="IPR002577">
    <property type="entry name" value="HTH_HxlR"/>
</dbReference>
<comment type="caution">
    <text evidence="5">The sequence shown here is derived from an EMBL/GenBank/DDBJ whole genome shotgun (WGS) entry which is preliminary data.</text>
</comment>
<accession>A0A367PQL7</accession>
<protein>
    <submittedName>
        <fullName evidence="5">Transcriptional regulator</fullName>
    </submittedName>
</protein>
<name>A0A367PQL7_CUPNE</name>
<organism evidence="5 6">
    <name type="scientific">Cupriavidus necator</name>
    <name type="common">Alcaligenes eutrophus</name>
    <name type="synonym">Ralstonia eutropha</name>
    <dbReference type="NCBI Taxonomy" id="106590"/>
    <lineage>
        <taxon>Bacteria</taxon>
        <taxon>Pseudomonadati</taxon>
        <taxon>Pseudomonadota</taxon>
        <taxon>Betaproteobacteria</taxon>
        <taxon>Burkholderiales</taxon>
        <taxon>Burkholderiaceae</taxon>
        <taxon>Cupriavidus</taxon>
    </lineage>
</organism>
<dbReference type="InterPro" id="IPR036388">
    <property type="entry name" value="WH-like_DNA-bd_sf"/>
</dbReference>
<keyword evidence="2" id="KW-0238">DNA-binding</keyword>